<organism evidence="2 3">
    <name type="scientific">Rhodopseudomonas faecalis</name>
    <dbReference type="NCBI Taxonomy" id="99655"/>
    <lineage>
        <taxon>Bacteria</taxon>
        <taxon>Pseudomonadati</taxon>
        <taxon>Pseudomonadota</taxon>
        <taxon>Alphaproteobacteria</taxon>
        <taxon>Hyphomicrobiales</taxon>
        <taxon>Nitrobacteraceae</taxon>
        <taxon>Rhodopseudomonas</taxon>
    </lineage>
</organism>
<protein>
    <recommendedName>
        <fullName evidence="1">ABC-three component systems C-terminal domain-containing protein</fullName>
    </recommendedName>
</protein>
<dbReference type="InterPro" id="IPR046913">
    <property type="entry name" value="ABC-3C_CTD7"/>
</dbReference>
<dbReference type="RefSeq" id="WP_146227184.1">
    <property type="nucleotide sequence ID" value="NZ_QJTI01000013.1"/>
</dbReference>
<dbReference type="OrthoDB" id="2786695at2"/>
<comment type="caution">
    <text evidence="2">The sequence shown here is derived from an EMBL/GenBank/DDBJ whole genome shotgun (WGS) entry which is preliminary data.</text>
</comment>
<evidence type="ECO:0000313" key="2">
    <source>
        <dbReference type="EMBL" id="PYF02234.1"/>
    </source>
</evidence>
<dbReference type="EMBL" id="QJTI01000013">
    <property type="protein sequence ID" value="PYF02234.1"/>
    <property type="molecule type" value="Genomic_DNA"/>
</dbReference>
<gene>
    <name evidence="2" type="ORF">BJ122_11318</name>
</gene>
<reference evidence="2 3" key="1">
    <citation type="submission" date="2018-06" db="EMBL/GenBank/DDBJ databases">
        <title>Genomic Encyclopedia of Archaeal and Bacterial Type Strains, Phase II (KMG-II): from individual species to whole genera.</title>
        <authorList>
            <person name="Goeker M."/>
        </authorList>
    </citation>
    <scope>NUCLEOTIDE SEQUENCE [LARGE SCALE GENOMIC DNA]</scope>
    <source>
        <strain evidence="2 3">JCM 11668</strain>
    </source>
</reference>
<name>A0A318TC05_9BRAD</name>
<proteinExistence type="predicted"/>
<sequence>MGHDFLNVEIKPTKHSAPGQYLGFALQPVRAFYHLLTAPKGAKVALELQDDVSVHYADGSVCLEQTKSALKQNPISDWDEDLWKAFDNWRVMLDAGQCQAASATFRLYVTPAKKGAFAEALSAAASDEEVDATLAVIKAKLDKKKTPPASAAKVLALLDAPKDHRHGLFRNFELEAEADDPLESIRDRLRPSIAEAHIDIIVRSGIGQAKQAMDRLIQRGEKPILDAEAFRRDFHAFIRQNNLPGLLASLSESPDDTLIAGIAAARPVFVRQLELIEATEEDRLRAVSDYLRASADKADWAERGEIFSGSLDGWDEDLLKKYGIAKGDVADLHGEKSAAIQGRLIYRQCAQHVAPLEGRAVPSHFVHGSFNDLADRRRLGWHGDYLTLLEGDGE</sequence>
<dbReference type="Proteomes" id="UP000248148">
    <property type="component" value="Unassembled WGS sequence"/>
</dbReference>
<dbReference type="AlphaFoldDB" id="A0A318TC05"/>
<evidence type="ECO:0000259" key="1">
    <source>
        <dbReference type="Pfam" id="PF20283"/>
    </source>
</evidence>
<keyword evidence="3" id="KW-1185">Reference proteome</keyword>
<accession>A0A318TC05</accession>
<feature type="domain" description="ABC-three component systems C-terminal" evidence="1">
    <location>
        <begin position="269"/>
        <end position="388"/>
    </location>
</feature>
<dbReference type="Pfam" id="PF20283">
    <property type="entry name" value="CTD7"/>
    <property type="match status" value="1"/>
</dbReference>
<evidence type="ECO:0000313" key="3">
    <source>
        <dbReference type="Proteomes" id="UP000248148"/>
    </source>
</evidence>